<dbReference type="AlphaFoldDB" id="A0A1I2KGX1"/>
<reference evidence="1 2" key="1">
    <citation type="submission" date="2016-10" db="EMBL/GenBank/DDBJ databases">
        <authorList>
            <person name="de Groot N.N."/>
        </authorList>
    </citation>
    <scope>NUCLEOTIDE SEQUENCE [LARGE SCALE GENOMIC DNA]</scope>
    <source>
        <strain evidence="1 2">DSM 23609</strain>
    </source>
</reference>
<accession>A0A1I2KGX1</accession>
<protein>
    <submittedName>
        <fullName evidence="1">CRISPR-associated protein Csb2</fullName>
    </submittedName>
</protein>
<gene>
    <name evidence="1" type="ORF">SAMN04488120_11625</name>
</gene>
<name>A0A1I2KGX1_9GAMM</name>
<dbReference type="EMBL" id="FOOC01000016">
    <property type="protein sequence ID" value="SFF64507.1"/>
    <property type="molecule type" value="Genomic_DNA"/>
</dbReference>
<organism evidence="1 2">
    <name type="scientific">Fontimonas thermophila</name>
    <dbReference type="NCBI Taxonomy" id="1076937"/>
    <lineage>
        <taxon>Bacteria</taxon>
        <taxon>Pseudomonadati</taxon>
        <taxon>Pseudomonadota</taxon>
        <taxon>Gammaproteobacteria</taxon>
        <taxon>Nevskiales</taxon>
        <taxon>Nevskiaceae</taxon>
        <taxon>Fontimonas</taxon>
    </lineage>
</organism>
<keyword evidence="2" id="KW-1185">Reference proteome</keyword>
<dbReference type="InterPro" id="IPR019089">
    <property type="entry name" value="Cas_GSU0054"/>
</dbReference>
<sequence length="515" mass="58297">MLTLQLTFPGGRYHATPWGRHVNEADVAWPPEPWRLFRALIATWHRKLDPKQYPRECLVELLSTLAEAPPPNIRLPEDVVQAHTRHYMPAKGDKRTLIFDGFVRIAPDDPIVFQWPEVQLDSDLERLLDTLLEAMSYFGRAESWVQAQRADWSGGFNCLPNVDEVNLETGEVLGEIVRVLAPRSTADYRRLREERLNGIKKPATKLMRSLPESWLDAISLDTADWQAAGWDRPPAARLVAYRRPLETLPAVSKKAPPKPSRRATKAIQPTTARFALYGKPLPRIEDAVRLGEAFRLAALGRAKRLLGGDRIPPELSGHELPQDNRHGHAFWLPDPDPRGEITHMLVHAPGGLSAEALRALTALSTIRYGEGDGLRVMFEGCGPARLFETLSPLAGESRIWRSVTPWLHPWHLKKPEMRTPQALHTALLEQLRKEWHARGENLPQIEDFVELPDADFSGRRLRALHYHRFRRKRGLTQPDTLGRLIEISFTTPVRGPVALGFGCHFGLGLFRPAQT</sequence>
<dbReference type="OrthoDB" id="9787885at2"/>
<evidence type="ECO:0000313" key="2">
    <source>
        <dbReference type="Proteomes" id="UP000199771"/>
    </source>
</evidence>
<proteinExistence type="predicted"/>
<dbReference type="RefSeq" id="WP_091535542.1">
    <property type="nucleotide sequence ID" value="NZ_FOOC01000016.1"/>
</dbReference>
<dbReference type="NCBIfam" id="TIGR02165">
    <property type="entry name" value="cas5_6_GSU0054"/>
    <property type="match status" value="1"/>
</dbReference>
<evidence type="ECO:0000313" key="1">
    <source>
        <dbReference type="EMBL" id="SFF64507.1"/>
    </source>
</evidence>
<dbReference type="Proteomes" id="UP000199771">
    <property type="component" value="Unassembled WGS sequence"/>
</dbReference>
<dbReference type="STRING" id="1076937.SAMN04488120_11625"/>